<protein>
    <submittedName>
        <fullName evidence="7">Iron complex transport system substrate-binding protein</fullName>
    </submittedName>
</protein>
<gene>
    <name evidence="7" type="ORF">BJ976_000552</name>
</gene>
<dbReference type="PANTHER" id="PTHR30532">
    <property type="entry name" value="IRON III DICITRATE-BINDING PERIPLASMIC PROTEIN"/>
    <property type="match status" value="1"/>
</dbReference>
<dbReference type="Pfam" id="PF01497">
    <property type="entry name" value="Peripla_BP_2"/>
    <property type="match status" value="1"/>
</dbReference>
<sequence>MRTTPRAPRRRALALTSVAALALVGCSAGGADAGSSASGASAAGSSSSAAAGSASQAGIAGGTTVTDMSGAQVEIPSEVDSVITTDNRTFRTLDEWGVELSAAPKQLMFRGEGGPSYRTDDAVADIGSHREPDMEVFVTAEPDVVFNGQRFADRKAEIDELTGEAAVVDTDIPAETRVDEGLKELTTLLGESTGHQEDAQALNEDLDAAIARAKEAYDSEETVMGLIATGGDLSYVAPGTGRAIGPMFDVLGLTPALEQAGSSNHQGDDISVEAIAQSNPDWLIVMDRDAAIGEGDTTAKELIEQSEALQDVPAVKEGNIVYLPQDFYVAEDIQNYTTVMEDLADAFAGAR</sequence>
<dbReference type="Proteomes" id="UP000560081">
    <property type="component" value="Unassembled WGS sequence"/>
</dbReference>
<dbReference type="RefSeq" id="WP_135028639.1">
    <property type="nucleotide sequence ID" value="NZ_BMLA01000006.1"/>
</dbReference>
<evidence type="ECO:0000313" key="7">
    <source>
        <dbReference type="EMBL" id="MBB4882201.1"/>
    </source>
</evidence>
<comment type="subcellular location">
    <subcellularLocation>
        <location evidence="1">Cell envelope</location>
    </subcellularLocation>
</comment>
<evidence type="ECO:0000313" key="8">
    <source>
        <dbReference type="Proteomes" id="UP000560081"/>
    </source>
</evidence>
<feature type="signal peptide" evidence="6">
    <location>
        <begin position="1"/>
        <end position="33"/>
    </location>
</feature>
<dbReference type="GO" id="GO:1901678">
    <property type="term" value="P:iron coordination entity transport"/>
    <property type="evidence" value="ECO:0007669"/>
    <property type="project" value="UniProtKB-ARBA"/>
</dbReference>
<dbReference type="Gene3D" id="3.40.50.1980">
    <property type="entry name" value="Nitrogenase molybdenum iron protein domain"/>
    <property type="match status" value="2"/>
</dbReference>
<feature type="chain" id="PRO_5039363026" evidence="6">
    <location>
        <begin position="34"/>
        <end position="351"/>
    </location>
</feature>
<name>A0A4Y8X381_9MICC</name>
<comment type="similarity">
    <text evidence="2">Belongs to the bacterial solute-binding protein 8 family.</text>
</comment>
<dbReference type="InterPro" id="IPR051313">
    <property type="entry name" value="Bact_iron-sidero_bind"/>
</dbReference>
<dbReference type="PROSITE" id="PS50983">
    <property type="entry name" value="FE_B12_PBP"/>
    <property type="match status" value="1"/>
</dbReference>
<accession>A0A4Y8X381</accession>
<evidence type="ECO:0000256" key="5">
    <source>
        <dbReference type="SAM" id="Coils"/>
    </source>
</evidence>
<dbReference type="AlphaFoldDB" id="A0A4Y8X381"/>
<proteinExistence type="inferred from homology"/>
<evidence type="ECO:0000256" key="6">
    <source>
        <dbReference type="SAM" id="SignalP"/>
    </source>
</evidence>
<dbReference type="InterPro" id="IPR006311">
    <property type="entry name" value="TAT_signal"/>
</dbReference>
<keyword evidence="4 6" id="KW-0732">Signal</keyword>
<comment type="caution">
    <text evidence="7">The sequence shown here is derived from an EMBL/GenBank/DDBJ whole genome shotgun (WGS) entry which is preliminary data.</text>
</comment>
<keyword evidence="5" id="KW-0175">Coiled coil</keyword>
<keyword evidence="3" id="KW-0813">Transport</keyword>
<dbReference type="OrthoDB" id="63946at2"/>
<feature type="coiled-coil region" evidence="5">
    <location>
        <begin position="196"/>
        <end position="223"/>
    </location>
</feature>
<dbReference type="PROSITE" id="PS51257">
    <property type="entry name" value="PROKAR_LIPOPROTEIN"/>
    <property type="match status" value="1"/>
</dbReference>
<dbReference type="PANTHER" id="PTHR30532:SF28">
    <property type="entry name" value="PETROBACTIN-BINDING PROTEIN YCLQ"/>
    <property type="match status" value="1"/>
</dbReference>
<evidence type="ECO:0000256" key="3">
    <source>
        <dbReference type="ARBA" id="ARBA00022448"/>
    </source>
</evidence>
<keyword evidence="8" id="KW-1185">Reference proteome</keyword>
<dbReference type="InterPro" id="IPR002491">
    <property type="entry name" value="ABC_transptr_periplasmic_BD"/>
</dbReference>
<evidence type="ECO:0000256" key="4">
    <source>
        <dbReference type="ARBA" id="ARBA00022729"/>
    </source>
</evidence>
<dbReference type="EMBL" id="JACHMC010000001">
    <property type="protein sequence ID" value="MBB4882201.1"/>
    <property type="molecule type" value="Genomic_DNA"/>
</dbReference>
<reference evidence="7 8" key="1">
    <citation type="submission" date="2020-08" db="EMBL/GenBank/DDBJ databases">
        <title>Sequencing the genomes of 1000 actinobacteria strains.</title>
        <authorList>
            <person name="Klenk H.-P."/>
        </authorList>
    </citation>
    <scope>NUCLEOTIDE SEQUENCE [LARGE SCALE GENOMIC DNA]</scope>
    <source>
        <strain evidence="7 8">DSM 19079</strain>
    </source>
</reference>
<organism evidence="7 8">
    <name type="scientific">Micrococcus flavus</name>
    <dbReference type="NCBI Taxonomy" id="384602"/>
    <lineage>
        <taxon>Bacteria</taxon>
        <taxon>Bacillati</taxon>
        <taxon>Actinomycetota</taxon>
        <taxon>Actinomycetes</taxon>
        <taxon>Micrococcales</taxon>
        <taxon>Micrococcaceae</taxon>
        <taxon>Micrococcus</taxon>
    </lineage>
</organism>
<evidence type="ECO:0000256" key="2">
    <source>
        <dbReference type="ARBA" id="ARBA00008814"/>
    </source>
</evidence>
<evidence type="ECO:0000256" key="1">
    <source>
        <dbReference type="ARBA" id="ARBA00004196"/>
    </source>
</evidence>
<dbReference type="GO" id="GO:0030288">
    <property type="term" value="C:outer membrane-bounded periplasmic space"/>
    <property type="evidence" value="ECO:0007669"/>
    <property type="project" value="TreeGrafter"/>
</dbReference>
<dbReference type="SUPFAM" id="SSF53807">
    <property type="entry name" value="Helical backbone' metal receptor"/>
    <property type="match status" value="1"/>
</dbReference>
<dbReference type="PROSITE" id="PS51318">
    <property type="entry name" value="TAT"/>
    <property type="match status" value="1"/>
</dbReference>